<evidence type="ECO:0000313" key="1">
    <source>
        <dbReference type="EMBL" id="ROR28217.1"/>
    </source>
</evidence>
<dbReference type="OrthoDB" id="9795306at2"/>
<dbReference type="SUPFAM" id="SSF54593">
    <property type="entry name" value="Glyoxalase/Bleomycin resistance protein/Dihydroxybiphenyl dioxygenase"/>
    <property type="match status" value="1"/>
</dbReference>
<protein>
    <submittedName>
        <fullName evidence="1">PhnB protein</fullName>
    </submittedName>
</protein>
<dbReference type="InterPro" id="IPR029068">
    <property type="entry name" value="Glyas_Bleomycin-R_OHBP_Dase"/>
</dbReference>
<sequence>MKRSMMQAYVKGSKEAVELYLQAFDATLGFNVKDTDNTFYHAELDICGHILAVSEAKDGTDKRITGNTMQFCLHYGEGNEDMVKNAYEILKEDSEIRFPLGPCDFSPLCADFIDKFGIRWCLFV</sequence>
<dbReference type="Proteomes" id="UP000273083">
    <property type="component" value="Unassembled WGS sequence"/>
</dbReference>
<dbReference type="RefSeq" id="WP_123609396.1">
    <property type="nucleotide sequence ID" value="NZ_RJVG01000005.1"/>
</dbReference>
<name>A0A3N1XTL6_9FIRM</name>
<evidence type="ECO:0000313" key="2">
    <source>
        <dbReference type="Proteomes" id="UP000273083"/>
    </source>
</evidence>
<accession>A0A3N1XTL6</accession>
<proteinExistence type="predicted"/>
<dbReference type="EMBL" id="RJVG01000005">
    <property type="protein sequence ID" value="ROR28217.1"/>
    <property type="molecule type" value="Genomic_DNA"/>
</dbReference>
<organism evidence="1 2">
    <name type="scientific">Mobilisporobacter senegalensis</name>
    <dbReference type="NCBI Taxonomy" id="1329262"/>
    <lineage>
        <taxon>Bacteria</taxon>
        <taxon>Bacillati</taxon>
        <taxon>Bacillota</taxon>
        <taxon>Clostridia</taxon>
        <taxon>Lachnospirales</taxon>
        <taxon>Lachnospiraceae</taxon>
        <taxon>Mobilisporobacter</taxon>
    </lineage>
</organism>
<comment type="caution">
    <text evidence="1">The sequence shown here is derived from an EMBL/GenBank/DDBJ whole genome shotgun (WGS) entry which is preliminary data.</text>
</comment>
<reference evidence="1 2" key="1">
    <citation type="submission" date="2018-11" db="EMBL/GenBank/DDBJ databases">
        <title>Genomic Encyclopedia of Type Strains, Phase IV (KMG-IV): sequencing the most valuable type-strain genomes for metagenomic binning, comparative biology and taxonomic classification.</title>
        <authorList>
            <person name="Goeker M."/>
        </authorList>
    </citation>
    <scope>NUCLEOTIDE SEQUENCE [LARGE SCALE GENOMIC DNA]</scope>
    <source>
        <strain evidence="1 2">DSM 26537</strain>
    </source>
</reference>
<keyword evidence="2" id="KW-1185">Reference proteome</keyword>
<gene>
    <name evidence="1" type="ORF">EDD66_105156</name>
</gene>
<dbReference type="Gene3D" id="3.10.180.10">
    <property type="entry name" value="2,3-Dihydroxybiphenyl 1,2-Dioxygenase, domain 1"/>
    <property type="match status" value="1"/>
</dbReference>
<dbReference type="AlphaFoldDB" id="A0A3N1XTL6"/>